<evidence type="ECO:0000313" key="4">
    <source>
        <dbReference type="EMBL" id="KAK8229064.1"/>
    </source>
</evidence>
<sequence length="318" mass="34069">MASPAPADVAATSPPARPELPADSVSPNRDTSDAPVSESKEDPPQDDQSKHLPSTDAVASPFNDHTSASKKRKRTPDVESCETPTSTTTPPLPADEVPPPLPNEEPPAPEDDGWDAHWDTNAAAYYFHNRYTGVTQWENPRVPDTSSAGPSSAAAAPPPAPGTSNYAATSSALGSPPRKKVGGYNPAIHGDYDPNADYAREYEQDDQGNALDPEAAAAAHAAALGGDSSAAYAQTASFNRFTGRFQAGNLGPDRHNDENKSRRQLNAYFDVDAAANSHNGMSLKAERQNKKLTKKELKAFKEKAAKKKEEKRRAWLRD</sequence>
<feature type="domain" description="WW" evidence="3">
    <location>
        <begin position="108"/>
        <end position="142"/>
    </location>
</feature>
<dbReference type="CDD" id="cd00201">
    <property type="entry name" value="WW"/>
    <property type="match status" value="1"/>
</dbReference>
<gene>
    <name evidence="4" type="ORF">HDK90DRAFT_345989</name>
</gene>
<keyword evidence="1" id="KW-0175">Coiled coil</keyword>
<keyword evidence="5" id="KW-1185">Reference proteome</keyword>
<dbReference type="PROSITE" id="PS50020">
    <property type="entry name" value="WW_DOMAIN_2"/>
    <property type="match status" value="1"/>
</dbReference>
<proteinExistence type="predicted"/>
<dbReference type="Pfam" id="PF00397">
    <property type="entry name" value="WW"/>
    <property type="match status" value="1"/>
</dbReference>
<feature type="compositionally biased region" description="Basic and acidic residues" evidence="2">
    <location>
        <begin position="38"/>
        <end position="50"/>
    </location>
</feature>
<evidence type="ECO:0000256" key="2">
    <source>
        <dbReference type="SAM" id="MobiDB-lite"/>
    </source>
</evidence>
<dbReference type="Gene3D" id="2.20.70.10">
    <property type="match status" value="1"/>
</dbReference>
<dbReference type="InterPro" id="IPR036020">
    <property type="entry name" value="WW_dom_sf"/>
</dbReference>
<dbReference type="SUPFAM" id="SSF51045">
    <property type="entry name" value="WW domain"/>
    <property type="match status" value="1"/>
</dbReference>
<name>A0ABR1YHF4_9PEZI</name>
<reference evidence="4 5" key="1">
    <citation type="submission" date="2024-04" db="EMBL/GenBank/DDBJ databases">
        <title>Phyllosticta paracitricarpa is synonymous to the EU quarantine fungus P. citricarpa based on phylogenomic analyses.</title>
        <authorList>
            <consortium name="Lawrence Berkeley National Laboratory"/>
            <person name="Van Ingen-Buijs V.A."/>
            <person name="Van Westerhoven A.C."/>
            <person name="Haridas S."/>
            <person name="Skiadas P."/>
            <person name="Martin F."/>
            <person name="Groenewald J.Z."/>
            <person name="Crous P.W."/>
            <person name="Seidl M.F."/>
        </authorList>
    </citation>
    <scope>NUCLEOTIDE SEQUENCE [LARGE SCALE GENOMIC DNA]</scope>
    <source>
        <strain evidence="4 5">CBS 123374</strain>
    </source>
</reference>
<evidence type="ECO:0000259" key="3">
    <source>
        <dbReference type="PROSITE" id="PS50020"/>
    </source>
</evidence>
<dbReference type="PROSITE" id="PS01159">
    <property type="entry name" value="WW_DOMAIN_1"/>
    <property type="match status" value="1"/>
</dbReference>
<evidence type="ECO:0000256" key="1">
    <source>
        <dbReference type="SAM" id="Coils"/>
    </source>
</evidence>
<dbReference type="InterPro" id="IPR001202">
    <property type="entry name" value="WW_dom"/>
</dbReference>
<feature type="region of interest" description="Disordered" evidence="2">
    <location>
        <begin position="1"/>
        <end position="117"/>
    </location>
</feature>
<comment type="caution">
    <text evidence="4">The sequence shown here is derived from an EMBL/GenBank/DDBJ whole genome shotgun (WGS) entry which is preliminary data.</text>
</comment>
<dbReference type="EMBL" id="JBBWRZ010000009">
    <property type="protein sequence ID" value="KAK8229064.1"/>
    <property type="molecule type" value="Genomic_DNA"/>
</dbReference>
<feature type="region of interest" description="Disordered" evidence="2">
    <location>
        <begin position="137"/>
        <end position="212"/>
    </location>
</feature>
<feature type="coiled-coil region" evidence="1">
    <location>
        <begin position="283"/>
        <end position="310"/>
    </location>
</feature>
<dbReference type="Proteomes" id="UP001492380">
    <property type="component" value="Unassembled WGS sequence"/>
</dbReference>
<feature type="compositionally biased region" description="Low complexity" evidence="2">
    <location>
        <begin position="145"/>
        <end position="155"/>
    </location>
</feature>
<protein>
    <recommendedName>
        <fullName evidence="3">WW domain-containing protein</fullName>
    </recommendedName>
</protein>
<evidence type="ECO:0000313" key="5">
    <source>
        <dbReference type="Proteomes" id="UP001492380"/>
    </source>
</evidence>
<feature type="compositionally biased region" description="Pro residues" evidence="2">
    <location>
        <begin position="90"/>
        <end position="106"/>
    </location>
</feature>
<organism evidence="4 5">
    <name type="scientific">Phyllosticta capitalensis</name>
    <dbReference type="NCBI Taxonomy" id="121624"/>
    <lineage>
        <taxon>Eukaryota</taxon>
        <taxon>Fungi</taxon>
        <taxon>Dikarya</taxon>
        <taxon>Ascomycota</taxon>
        <taxon>Pezizomycotina</taxon>
        <taxon>Dothideomycetes</taxon>
        <taxon>Dothideomycetes incertae sedis</taxon>
        <taxon>Botryosphaeriales</taxon>
        <taxon>Phyllostictaceae</taxon>
        <taxon>Phyllosticta</taxon>
    </lineage>
</organism>
<accession>A0ABR1YHF4</accession>
<dbReference type="SMART" id="SM00456">
    <property type="entry name" value="WW"/>
    <property type="match status" value="1"/>
</dbReference>